<name>A0A3S6Q0I8_LOCMI</name>
<evidence type="ECO:0000256" key="5">
    <source>
        <dbReference type="SAM" id="SignalP"/>
    </source>
</evidence>
<keyword evidence="1 4" id="KW-0193">Cuticle</keyword>
<dbReference type="InterPro" id="IPR031311">
    <property type="entry name" value="CHIT_BIND_RR_consensus"/>
</dbReference>
<dbReference type="InterPro" id="IPR000618">
    <property type="entry name" value="Insect_cuticle"/>
</dbReference>
<protein>
    <submittedName>
        <fullName evidence="6">Cuticular protein 4</fullName>
    </submittedName>
</protein>
<dbReference type="Pfam" id="PF00379">
    <property type="entry name" value="Chitin_bind_4"/>
    <property type="match status" value="1"/>
</dbReference>
<evidence type="ECO:0000256" key="1">
    <source>
        <dbReference type="ARBA" id="ARBA00022460"/>
    </source>
</evidence>
<proteinExistence type="evidence at transcript level"/>
<dbReference type="GO" id="GO:0042302">
    <property type="term" value="F:structural constituent of cuticle"/>
    <property type="evidence" value="ECO:0007669"/>
    <property type="project" value="UniProtKB-UniRule"/>
</dbReference>
<evidence type="ECO:0000256" key="4">
    <source>
        <dbReference type="PROSITE-ProRule" id="PRU00497"/>
    </source>
</evidence>
<dbReference type="PROSITE" id="PS00233">
    <property type="entry name" value="CHIT_BIND_RR_1"/>
    <property type="match status" value="1"/>
</dbReference>
<evidence type="ECO:0000313" key="6">
    <source>
        <dbReference type="EMBL" id="ATX63083.1"/>
    </source>
</evidence>
<dbReference type="AlphaFoldDB" id="A0A3S6Q0I8"/>
<dbReference type="PANTHER" id="PTHR12236:SF95">
    <property type="entry name" value="CUTICULAR PROTEIN 76BD, ISOFORM C-RELATED"/>
    <property type="match status" value="1"/>
</dbReference>
<dbReference type="PRINTS" id="PR00947">
    <property type="entry name" value="CUTICLE"/>
</dbReference>
<dbReference type="EMBL" id="MF326209">
    <property type="protein sequence ID" value="ATX63083.1"/>
    <property type="molecule type" value="mRNA"/>
</dbReference>
<dbReference type="GO" id="GO:0031012">
    <property type="term" value="C:extracellular matrix"/>
    <property type="evidence" value="ECO:0007669"/>
    <property type="project" value="TreeGrafter"/>
</dbReference>
<keyword evidence="2" id="KW-0677">Repeat</keyword>
<reference evidence="6" key="1">
    <citation type="submission" date="2017-06" db="EMBL/GenBank/DDBJ databases">
        <title>Identification and characterization of cuticle protein genes based on the Locusta migratoria transcriptome.</title>
        <authorList>
            <person name="Zhao X."/>
            <person name="Yang Y."/>
            <person name="Zhang J."/>
        </authorList>
    </citation>
    <scope>NUCLEOTIDE SEQUENCE</scope>
</reference>
<evidence type="ECO:0000256" key="3">
    <source>
        <dbReference type="ARBA" id="ARBA00037307"/>
    </source>
</evidence>
<sequence length="113" mass="12038">MQQTSVVLAVAAGLLVAQALAGDIGYAGYDQGGYGGYNAPKDYQFEYGVTDPHSGDVKEQREVSKGGEVVGTYSLVEPDGTLRTVHYTADPYNGFKAVVERQGETTYHGHGPH</sequence>
<keyword evidence="5" id="KW-0732">Signal</keyword>
<dbReference type="PROSITE" id="PS51155">
    <property type="entry name" value="CHIT_BIND_RR_2"/>
    <property type="match status" value="1"/>
</dbReference>
<dbReference type="PANTHER" id="PTHR12236">
    <property type="entry name" value="STRUCTURAL CONTITUENT OF CUTICLE"/>
    <property type="match status" value="1"/>
</dbReference>
<dbReference type="InterPro" id="IPR051217">
    <property type="entry name" value="Insect_Cuticle_Struc_Prot"/>
</dbReference>
<feature type="signal peptide" evidence="5">
    <location>
        <begin position="1"/>
        <end position="21"/>
    </location>
</feature>
<feature type="chain" id="PRO_5019306136" evidence="5">
    <location>
        <begin position="22"/>
        <end position="113"/>
    </location>
</feature>
<dbReference type="GO" id="GO:0005615">
    <property type="term" value="C:extracellular space"/>
    <property type="evidence" value="ECO:0007669"/>
    <property type="project" value="TreeGrafter"/>
</dbReference>
<comment type="function">
    <text evidence="3">Component of the cuticle of migratory locust which contains more than 100 different structural proteins.</text>
</comment>
<accession>A0A3S6Q0I8</accession>
<evidence type="ECO:0000256" key="2">
    <source>
        <dbReference type="ARBA" id="ARBA00022737"/>
    </source>
</evidence>
<organism evidence="6">
    <name type="scientific">Locusta migratoria</name>
    <name type="common">Migratory locust</name>
    <dbReference type="NCBI Taxonomy" id="7004"/>
    <lineage>
        <taxon>Eukaryota</taxon>
        <taxon>Metazoa</taxon>
        <taxon>Ecdysozoa</taxon>
        <taxon>Arthropoda</taxon>
        <taxon>Hexapoda</taxon>
        <taxon>Insecta</taxon>
        <taxon>Pterygota</taxon>
        <taxon>Neoptera</taxon>
        <taxon>Polyneoptera</taxon>
        <taxon>Orthoptera</taxon>
        <taxon>Caelifera</taxon>
        <taxon>Acrididea</taxon>
        <taxon>Acridomorpha</taxon>
        <taxon>Acridoidea</taxon>
        <taxon>Acrididae</taxon>
        <taxon>Oedipodinae</taxon>
        <taxon>Locusta</taxon>
    </lineage>
</organism>